<dbReference type="EMBL" id="FORU01000002">
    <property type="protein sequence ID" value="SFI99374.1"/>
    <property type="molecule type" value="Genomic_DNA"/>
</dbReference>
<reference evidence="3" key="1">
    <citation type="submission" date="2016-10" db="EMBL/GenBank/DDBJ databases">
        <authorList>
            <person name="Varghese N."/>
            <person name="Submissions S."/>
        </authorList>
    </citation>
    <scope>NUCLEOTIDE SEQUENCE [LARGE SCALE GENOMIC DNA]</scope>
    <source>
        <strain evidence="3">DSM 26542</strain>
    </source>
</reference>
<sequence>MKKRLIKSFIALGLVLSLGACQGDNFENKFEENSTERLEKRKLELSNELTSAVDGWKMTYFTDDSQLGGFTYLFKFVDGYNVTMISDFDPYLGYDWSGNPLVPDTSEYSIALGSTVSLLFSQGTYIHLLGDSEVLPNVKNPNGTFKFAGKGYKGDFQYLYYGFDSEGINFKSNRDKIDIKFERATAEDWSDLRLNRVMMDVVASKKTLFTIENGETMTYNFKYTKTTRYATVLSADRTMSVNENGGIGVGFTPTSIKVSPAIEFEDGSSVSELVLDGNRFVGEANGNTVIIQ</sequence>
<gene>
    <name evidence="2" type="ORF">SAMN04487893_102235</name>
</gene>
<feature type="chain" id="PRO_5017486275" description="DUF4302 domain-containing protein" evidence="1">
    <location>
        <begin position="23"/>
        <end position="292"/>
    </location>
</feature>
<dbReference type="STRING" id="1150112.SAMN04487893_102235"/>
<keyword evidence="1" id="KW-0732">Signal</keyword>
<keyword evidence="3" id="KW-1185">Reference proteome</keyword>
<name>A0A1I3MQH0_9FLAO</name>
<dbReference type="Proteomes" id="UP000243887">
    <property type="component" value="Unassembled WGS sequence"/>
</dbReference>
<feature type="signal peptide" evidence="1">
    <location>
        <begin position="1"/>
        <end position="22"/>
    </location>
</feature>
<dbReference type="InterPro" id="IPR025396">
    <property type="entry name" value="DUF4302"/>
</dbReference>
<organism evidence="2 3">
    <name type="scientific">Myroides guanonis</name>
    <dbReference type="NCBI Taxonomy" id="1150112"/>
    <lineage>
        <taxon>Bacteria</taxon>
        <taxon>Pseudomonadati</taxon>
        <taxon>Bacteroidota</taxon>
        <taxon>Flavobacteriia</taxon>
        <taxon>Flavobacteriales</taxon>
        <taxon>Flavobacteriaceae</taxon>
        <taxon>Myroides</taxon>
    </lineage>
</organism>
<dbReference type="Pfam" id="PF14135">
    <property type="entry name" value="DUF4302"/>
    <property type="match status" value="1"/>
</dbReference>
<protein>
    <recommendedName>
        <fullName evidence="4">DUF4302 domain-containing protein</fullName>
    </recommendedName>
</protein>
<evidence type="ECO:0000256" key="1">
    <source>
        <dbReference type="SAM" id="SignalP"/>
    </source>
</evidence>
<dbReference type="AlphaFoldDB" id="A0A1I3MQH0"/>
<evidence type="ECO:0000313" key="3">
    <source>
        <dbReference type="Proteomes" id="UP000243887"/>
    </source>
</evidence>
<dbReference type="PROSITE" id="PS51257">
    <property type="entry name" value="PROKAR_LIPOPROTEIN"/>
    <property type="match status" value="1"/>
</dbReference>
<dbReference type="RefSeq" id="WP_090677995.1">
    <property type="nucleotide sequence ID" value="NZ_FORU01000002.1"/>
</dbReference>
<proteinExistence type="predicted"/>
<dbReference type="OrthoDB" id="1150854at2"/>
<evidence type="ECO:0008006" key="4">
    <source>
        <dbReference type="Google" id="ProtNLM"/>
    </source>
</evidence>
<evidence type="ECO:0000313" key="2">
    <source>
        <dbReference type="EMBL" id="SFI99374.1"/>
    </source>
</evidence>
<accession>A0A1I3MQH0</accession>